<evidence type="ECO:0000256" key="4">
    <source>
        <dbReference type="ARBA" id="ARBA00023136"/>
    </source>
</evidence>
<keyword evidence="4" id="KW-0472">Membrane</keyword>
<comment type="caution">
    <text evidence="5">The sequence shown here is derived from an EMBL/GenBank/DDBJ whole genome shotgun (WGS) entry which is preliminary data.</text>
</comment>
<organism evidence="5 6">
    <name type="scientific">Solanum bulbocastanum</name>
    <name type="common">Wild potato</name>
    <dbReference type="NCBI Taxonomy" id="147425"/>
    <lineage>
        <taxon>Eukaryota</taxon>
        <taxon>Viridiplantae</taxon>
        <taxon>Streptophyta</taxon>
        <taxon>Embryophyta</taxon>
        <taxon>Tracheophyta</taxon>
        <taxon>Spermatophyta</taxon>
        <taxon>Magnoliopsida</taxon>
        <taxon>eudicotyledons</taxon>
        <taxon>Gunneridae</taxon>
        <taxon>Pentapetalae</taxon>
        <taxon>asterids</taxon>
        <taxon>lamiids</taxon>
        <taxon>Solanales</taxon>
        <taxon>Solanaceae</taxon>
        <taxon>Solanoideae</taxon>
        <taxon>Solaneae</taxon>
        <taxon>Solanum</taxon>
    </lineage>
</organism>
<evidence type="ECO:0000256" key="2">
    <source>
        <dbReference type="ARBA" id="ARBA00022692"/>
    </source>
</evidence>
<comment type="subcellular location">
    <subcellularLocation>
        <location evidence="1">Membrane</location>
        <topology evidence="1">Multi-pass membrane protein</topology>
    </subcellularLocation>
</comment>
<keyword evidence="2" id="KW-0812">Transmembrane</keyword>
<dbReference type="Pfam" id="PF11744">
    <property type="entry name" value="ALMT"/>
    <property type="match status" value="1"/>
</dbReference>
<evidence type="ECO:0000313" key="5">
    <source>
        <dbReference type="EMBL" id="KAK6787968.1"/>
    </source>
</evidence>
<dbReference type="EMBL" id="JBANQN010000006">
    <property type="protein sequence ID" value="KAK6787968.1"/>
    <property type="molecule type" value="Genomic_DNA"/>
</dbReference>
<dbReference type="Proteomes" id="UP001371456">
    <property type="component" value="Unassembled WGS sequence"/>
</dbReference>
<evidence type="ECO:0000256" key="1">
    <source>
        <dbReference type="ARBA" id="ARBA00004141"/>
    </source>
</evidence>
<proteinExistence type="predicted"/>
<dbReference type="GO" id="GO:0015743">
    <property type="term" value="P:malate transport"/>
    <property type="evidence" value="ECO:0007669"/>
    <property type="project" value="InterPro"/>
</dbReference>
<keyword evidence="6" id="KW-1185">Reference proteome</keyword>
<protein>
    <submittedName>
        <fullName evidence="5">Uncharacterized protein</fullName>
    </submittedName>
</protein>
<evidence type="ECO:0000313" key="6">
    <source>
        <dbReference type="Proteomes" id="UP001371456"/>
    </source>
</evidence>
<dbReference type="InterPro" id="IPR020966">
    <property type="entry name" value="ALMT"/>
</dbReference>
<name>A0AAN8TG87_SOLBU</name>
<dbReference type="GO" id="GO:0016020">
    <property type="term" value="C:membrane"/>
    <property type="evidence" value="ECO:0007669"/>
    <property type="project" value="UniProtKB-SubCell"/>
</dbReference>
<sequence length="155" mass="17806">MTVIVENQAEVGECGCFLNAWLWFEQLVKKLMFKIEQEIRTKIQEPCMKVSTECGHVLKELALAMKTMTYPLTITVHIDNAKIAAENLKSLFHTNSSWEGIIFSDIIPMVESFDQLATLKRIKKTNRFAPVRIKTSSWKTKRVTPDLPNTESVHH</sequence>
<keyword evidence="3" id="KW-1133">Transmembrane helix</keyword>
<accession>A0AAN8TG87</accession>
<gene>
    <name evidence="5" type="ORF">RDI58_016493</name>
</gene>
<reference evidence="5 6" key="1">
    <citation type="submission" date="2024-02" db="EMBL/GenBank/DDBJ databases">
        <title>de novo genome assembly of Solanum bulbocastanum strain 11H21.</title>
        <authorList>
            <person name="Hosaka A.J."/>
        </authorList>
    </citation>
    <scope>NUCLEOTIDE SEQUENCE [LARGE SCALE GENOMIC DNA]</scope>
    <source>
        <tissue evidence="5">Young leaves</tissue>
    </source>
</reference>
<evidence type="ECO:0000256" key="3">
    <source>
        <dbReference type="ARBA" id="ARBA00022989"/>
    </source>
</evidence>
<dbReference type="AlphaFoldDB" id="A0AAN8TG87"/>